<proteinExistence type="predicted"/>
<keyword evidence="1" id="KW-0444">Lipid biosynthesis</keyword>
<dbReference type="RefSeq" id="WP_162333109.1">
    <property type="nucleotide sequence ID" value="NZ_CP048113.1"/>
</dbReference>
<keyword evidence="2" id="KW-0378">Hydrolase</keyword>
<accession>A0A6B9ZI54</accession>
<evidence type="ECO:0000313" key="5">
    <source>
        <dbReference type="Proteomes" id="UP000476411"/>
    </source>
</evidence>
<dbReference type="PANTHER" id="PTHR38764:SF1">
    <property type="entry name" value="ACYL CARRIER PROTEIN PHOSPHODIESTERASE"/>
    <property type="match status" value="1"/>
</dbReference>
<dbReference type="AlphaFoldDB" id="A0A6B9ZI54"/>
<gene>
    <name evidence="4" type="ORF">GWR21_18090</name>
</gene>
<keyword evidence="3" id="KW-0443">Lipid metabolism</keyword>
<dbReference type="PIRSF" id="PIRSF011489">
    <property type="entry name" value="DUF479"/>
    <property type="match status" value="1"/>
</dbReference>
<evidence type="ECO:0000256" key="3">
    <source>
        <dbReference type="ARBA" id="ARBA00023098"/>
    </source>
</evidence>
<dbReference type="Proteomes" id="UP000476411">
    <property type="component" value="Chromosome"/>
</dbReference>
<dbReference type="PANTHER" id="PTHR38764">
    <property type="entry name" value="ACYL CARRIER PROTEIN PHOSPHODIESTERASE"/>
    <property type="match status" value="1"/>
</dbReference>
<evidence type="ECO:0000256" key="1">
    <source>
        <dbReference type="ARBA" id="ARBA00022516"/>
    </source>
</evidence>
<dbReference type="EMBL" id="CP048113">
    <property type="protein sequence ID" value="QHS61439.1"/>
    <property type="molecule type" value="Genomic_DNA"/>
</dbReference>
<dbReference type="GO" id="GO:0008770">
    <property type="term" value="F:[acyl-carrier-protein] phosphodiesterase activity"/>
    <property type="evidence" value="ECO:0007669"/>
    <property type="project" value="InterPro"/>
</dbReference>
<evidence type="ECO:0000313" key="4">
    <source>
        <dbReference type="EMBL" id="QHS61439.1"/>
    </source>
</evidence>
<evidence type="ECO:0000256" key="2">
    <source>
        <dbReference type="ARBA" id="ARBA00022801"/>
    </source>
</evidence>
<dbReference type="KEGG" id="chih:GWR21_18090"/>
<dbReference type="Pfam" id="PF04336">
    <property type="entry name" value="ACP_PD"/>
    <property type="match status" value="1"/>
</dbReference>
<sequence length="195" mass="22896">MYMNYLAHAYLSFNDQSLIIGNMIADYVKGKQWQEYDPGIQHGIQLHRAIDTFTDTHPVTLAAREYFQPSCGRYSAVFIDIVYDHFLATDTTIFTDASLAAFSKQTYNTITHHHDILPPVFQQVFRYMRQHDWLYNYQFMDGIYKSFNGIVHRAKFLEATADAPYGVLEKYYEELAAHYRTFFPELVAFVKTYPH</sequence>
<reference evidence="4 5" key="1">
    <citation type="submission" date="2020-01" db="EMBL/GenBank/DDBJ databases">
        <title>Complete genome sequence of Chitinophaga sp. H33E-04 isolated from quinoa roots.</title>
        <authorList>
            <person name="Weon H.-Y."/>
            <person name="Lee S.A."/>
        </authorList>
    </citation>
    <scope>NUCLEOTIDE SEQUENCE [LARGE SCALE GENOMIC DNA]</scope>
    <source>
        <strain evidence="4 5">H33E-04</strain>
    </source>
</reference>
<name>A0A6B9ZI54_9BACT</name>
<dbReference type="InterPro" id="IPR007431">
    <property type="entry name" value="ACP_PD"/>
</dbReference>
<organism evidence="4 5">
    <name type="scientific">Chitinophaga agri</name>
    <dbReference type="NCBI Taxonomy" id="2703787"/>
    <lineage>
        <taxon>Bacteria</taxon>
        <taxon>Pseudomonadati</taxon>
        <taxon>Bacteroidota</taxon>
        <taxon>Chitinophagia</taxon>
        <taxon>Chitinophagales</taxon>
        <taxon>Chitinophagaceae</taxon>
        <taxon>Chitinophaga</taxon>
    </lineage>
</organism>
<protein>
    <submittedName>
        <fullName evidence="4">DUF479 domain-containing protein</fullName>
    </submittedName>
</protein>
<dbReference type="GO" id="GO:0006633">
    <property type="term" value="P:fatty acid biosynthetic process"/>
    <property type="evidence" value="ECO:0007669"/>
    <property type="project" value="InterPro"/>
</dbReference>
<keyword evidence="5" id="KW-1185">Reference proteome</keyword>